<accession>A0ABV8KG97</accession>
<proteinExistence type="predicted"/>
<dbReference type="RefSeq" id="WP_377542060.1">
    <property type="nucleotide sequence ID" value="NZ_JBHSBN010000002.1"/>
</dbReference>
<evidence type="ECO:0000313" key="3">
    <source>
        <dbReference type="EMBL" id="MFC4105064.1"/>
    </source>
</evidence>
<protein>
    <submittedName>
        <fullName evidence="3">DUF397 domain-containing protein</fullName>
    </submittedName>
</protein>
<gene>
    <name evidence="3" type="ORF">ACFOX0_03805</name>
</gene>
<dbReference type="Pfam" id="PF04149">
    <property type="entry name" value="DUF397"/>
    <property type="match status" value="1"/>
</dbReference>
<dbReference type="InterPro" id="IPR007278">
    <property type="entry name" value="DUF397"/>
</dbReference>
<evidence type="ECO:0000313" key="4">
    <source>
        <dbReference type="Proteomes" id="UP001595868"/>
    </source>
</evidence>
<feature type="compositionally biased region" description="Polar residues" evidence="1">
    <location>
        <begin position="1"/>
        <end position="10"/>
    </location>
</feature>
<comment type="caution">
    <text evidence="3">The sequence shown here is derived from an EMBL/GenBank/DDBJ whole genome shotgun (WGS) entry which is preliminary data.</text>
</comment>
<dbReference type="Proteomes" id="UP001595868">
    <property type="component" value="Unassembled WGS sequence"/>
</dbReference>
<evidence type="ECO:0000256" key="1">
    <source>
        <dbReference type="SAM" id="MobiDB-lite"/>
    </source>
</evidence>
<dbReference type="EMBL" id="JBHSBN010000002">
    <property type="protein sequence ID" value="MFC4105064.1"/>
    <property type="molecule type" value="Genomic_DNA"/>
</dbReference>
<organism evidence="3 4">
    <name type="scientific">Micromonospora zhanjiangensis</name>
    <dbReference type="NCBI Taxonomy" id="1522057"/>
    <lineage>
        <taxon>Bacteria</taxon>
        <taxon>Bacillati</taxon>
        <taxon>Actinomycetota</taxon>
        <taxon>Actinomycetes</taxon>
        <taxon>Micromonosporales</taxon>
        <taxon>Micromonosporaceae</taxon>
        <taxon>Micromonospora</taxon>
    </lineage>
</organism>
<sequence>MPELSNANWRKSTRSGGNGGNCVEVATLNDTIGVRDSKNIEAGALVFKLEPWSTFLAAVKANRLTA</sequence>
<evidence type="ECO:0000259" key="2">
    <source>
        <dbReference type="Pfam" id="PF04149"/>
    </source>
</evidence>
<name>A0ABV8KG97_9ACTN</name>
<feature type="domain" description="DUF397" evidence="2">
    <location>
        <begin position="7"/>
        <end position="60"/>
    </location>
</feature>
<reference evidence="4" key="1">
    <citation type="journal article" date="2019" name="Int. J. Syst. Evol. Microbiol.">
        <title>The Global Catalogue of Microorganisms (GCM) 10K type strain sequencing project: providing services to taxonomists for standard genome sequencing and annotation.</title>
        <authorList>
            <consortium name="The Broad Institute Genomics Platform"/>
            <consortium name="The Broad Institute Genome Sequencing Center for Infectious Disease"/>
            <person name="Wu L."/>
            <person name="Ma J."/>
        </authorList>
    </citation>
    <scope>NUCLEOTIDE SEQUENCE [LARGE SCALE GENOMIC DNA]</scope>
    <source>
        <strain evidence="4">2902at01</strain>
    </source>
</reference>
<keyword evidence="4" id="KW-1185">Reference proteome</keyword>
<feature type="region of interest" description="Disordered" evidence="1">
    <location>
        <begin position="1"/>
        <end position="21"/>
    </location>
</feature>